<dbReference type="Proteomes" id="UP001596413">
    <property type="component" value="Unassembled WGS sequence"/>
</dbReference>
<name>A0ABW2GAX9_9ACTN</name>
<organism evidence="1 2">
    <name type="scientific">Streptomyces polyrhachis</name>
    <dbReference type="NCBI Taxonomy" id="1282885"/>
    <lineage>
        <taxon>Bacteria</taxon>
        <taxon>Bacillati</taxon>
        <taxon>Actinomycetota</taxon>
        <taxon>Actinomycetes</taxon>
        <taxon>Kitasatosporales</taxon>
        <taxon>Streptomycetaceae</taxon>
        <taxon>Streptomyces</taxon>
    </lineage>
</organism>
<sequence>MSDDKTIKRLAKEITAFSGKHGGAEGQIAHLGTMGARIALVGGDDFWGLLVAPSVAVAQAAAEAAGLSLREDFDGELAARVETGPYEWRRMAGIQLVPMRETETA</sequence>
<evidence type="ECO:0000313" key="2">
    <source>
        <dbReference type="Proteomes" id="UP001596413"/>
    </source>
</evidence>
<reference evidence="2" key="1">
    <citation type="journal article" date="2019" name="Int. J. Syst. Evol. Microbiol.">
        <title>The Global Catalogue of Microorganisms (GCM) 10K type strain sequencing project: providing services to taxonomists for standard genome sequencing and annotation.</title>
        <authorList>
            <consortium name="The Broad Institute Genomics Platform"/>
            <consortium name="The Broad Institute Genome Sequencing Center for Infectious Disease"/>
            <person name="Wu L."/>
            <person name="Ma J."/>
        </authorList>
    </citation>
    <scope>NUCLEOTIDE SEQUENCE [LARGE SCALE GENOMIC DNA]</scope>
    <source>
        <strain evidence="2">CGMCC 1.13681</strain>
    </source>
</reference>
<comment type="caution">
    <text evidence="1">The sequence shown here is derived from an EMBL/GenBank/DDBJ whole genome shotgun (WGS) entry which is preliminary data.</text>
</comment>
<protein>
    <submittedName>
        <fullName evidence="1">Uncharacterized protein</fullName>
    </submittedName>
</protein>
<gene>
    <name evidence="1" type="ORF">ACFQLX_00085</name>
</gene>
<evidence type="ECO:0000313" key="1">
    <source>
        <dbReference type="EMBL" id="MFC7216576.1"/>
    </source>
</evidence>
<proteinExistence type="predicted"/>
<accession>A0ABW2GAX9</accession>
<dbReference type="RefSeq" id="WP_386410118.1">
    <property type="nucleotide sequence ID" value="NZ_JBHSZO010000001.1"/>
</dbReference>
<keyword evidence="2" id="KW-1185">Reference proteome</keyword>
<dbReference type="EMBL" id="JBHSZO010000001">
    <property type="protein sequence ID" value="MFC7216576.1"/>
    <property type="molecule type" value="Genomic_DNA"/>
</dbReference>